<feature type="non-terminal residue" evidence="5">
    <location>
        <position position="320"/>
    </location>
</feature>
<dbReference type="FunFam" id="2.40.10.10:FF:000068">
    <property type="entry name" value="transmembrane protease serine 2"/>
    <property type="match status" value="1"/>
</dbReference>
<evidence type="ECO:0000313" key="6">
    <source>
        <dbReference type="Proteomes" id="UP000667349"/>
    </source>
</evidence>
<dbReference type="InterPro" id="IPR001314">
    <property type="entry name" value="Peptidase_S1A"/>
</dbReference>
<keyword evidence="6" id="KW-1185">Reference proteome</keyword>
<dbReference type="AlphaFoldDB" id="A0A836EPG0"/>
<dbReference type="Pfam" id="PF00089">
    <property type="entry name" value="Trypsin"/>
    <property type="match status" value="1"/>
</dbReference>
<dbReference type="SUPFAM" id="SSF50494">
    <property type="entry name" value="Trypsin-like serine proteases"/>
    <property type="match status" value="1"/>
</dbReference>
<name>A0A836EPG0_9HYME</name>
<proteinExistence type="inferred from homology"/>
<sequence length="320" mass="35888">MIVNQFDATVEINRNDDTFSPGDALTCNRNDNYSELVSRRNAQQQPQHFKFHNKRIIIDFNNGTITINKQLSASNTKQMERIVGGSYANDGQFPFMAVVHRLIDGKRVAQCGGTIISKRWVLTAGHCIAKYPQRFFVIFGIIDKTGIGYNVNRGSGVSMMTTQAHVHPYYFFNKNDIGLLHLPQDIPFSEKIQPIHLAGLKDGKVMADTMAYVVGWGRDGYGRKGTKKLMYALMPLISKRECVSYWRVDYRNICTKPGLGKNACQGDSGGPLFVIKDDQPLQIGIVSYGDANCPSDRPGVYTRVAAFANWIQRVTGMQFE</sequence>
<keyword evidence="1" id="KW-1015">Disulfide bond</keyword>
<dbReference type="SMART" id="SM00020">
    <property type="entry name" value="Tryp_SPc"/>
    <property type="match status" value="1"/>
</dbReference>
<dbReference type="CDD" id="cd00190">
    <property type="entry name" value="Tryp_SPc"/>
    <property type="match status" value="1"/>
</dbReference>
<dbReference type="Gene3D" id="2.40.10.10">
    <property type="entry name" value="Trypsin-like serine proteases"/>
    <property type="match status" value="1"/>
</dbReference>
<feature type="non-terminal residue" evidence="5">
    <location>
        <position position="1"/>
    </location>
</feature>
<protein>
    <submittedName>
        <fullName evidence="5">CTRL protease</fullName>
    </submittedName>
</protein>
<evidence type="ECO:0000313" key="5">
    <source>
        <dbReference type="EMBL" id="KAG5311701.1"/>
    </source>
</evidence>
<dbReference type="InterPro" id="IPR033116">
    <property type="entry name" value="TRYPSIN_SER"/>
</dbReference>
<dbReference type="PANTHER" id="PTHR24256">
    <property type="entry name" value="TRYPTASE-RELATED"/>
    <property type="match status" value="1"/>
</dbReference>
<comment type="caution">
    <text evidence="5">The sequence shown here is derived from an EMBL/GenBank/DDBJ whole genome shotgun (WGS) entry which is preliminary data.</text>
</comment>
<dbReference type="InterPro" id="IPR043504">
    <property type="entry name" value="Peptidase_S1_PA_chymotrypsin"/>
</dbReference>
<comment type="similarity">
    <text evidence="2">Belongs to the peptidase S1 family. CLIP subfamily.</text>
</comment>
<evidence type="ECO:0000256" key="1">
    <source>
        <dbReference type="ARBA" id="ARBA00023157"/>
    </source>
</evidence>
<dbReference type="GO" id="GO:0006508">
    <property type="term" value="P:proteolysis"/>
    <property type="evidence" value="ECO:0007669"/>
    <property type="project" value="UniProtKB-KW"/>
</dbReference>
<dbReference type="Proteomes" id="UP000667349">
    <property type="component" value="Unassembled WGS sequence"/>
</dbReference>
<evidence type="ECO:0000259" key="4">
    <source>
        <dbReference type="PROSITE" id="PS50240"/>
    </source>
</evidence>
<dbReference type="PROSITE" id="PS50240">
    <property type="entry name" value="TRYPSIN_DOM"/>
    <property type="match status" value="1"/>
</dbReference>
<organism evidence="5 6">
    <name type="scientific">Acromyrmex insinuator</name>
    <dbReference type="NCBI Taxonomy" id="230686"/>
    <lineage>
        <taxon>Eukaryota</taxon>
        <taxon>Metazoa</taxon>
        <taxon>Ecdysozoa</taxon>
        <taxon>Arthropoda</taxon>
        <taxon>Hexapoda</taxon>
        <taxon>Insecta</taxon>
        <taxon>Pterygota</taxon>
        <taxon>Neoptera</taxon>
        <taxon>Endopterygota</taxon>
        <taxon>Hymenoptera</taxon>
        <taxon>Apocrita</taxon>
        <taxon>Aculeata</taxon>
        <taxon>Formicoidea</taxon>
        <taxon>Formicidae</taxon>
        <taxon>Myrmicinae</taxon>
        <taxon>Acromyrmex</taxon>
    </lineage>
</organism>
<dbReference type="InterPro" id="IPR051487">
    <property type="entry name" value="Ser/Thr_Proteases_Immune/Dev"/>
</dbReference>
<keyword evidence="3" id="KW-0378">Hydrolase</keyword>
<dbReference type="GO" id="GO:0004252">
    <property type="term" value="F:serine-type endopeptidase activity"/>
    <property type="evidence" value="ECO:0007669"/>
    <property type="project" value="InterPro"/>
</dbReference>
<feature type="domain" description="Peptidase S1" evidence="4">
    <location>
        <begin position="82"/>
        <end position="316"/>
    </location>
</feature>
<dbReference type="PROSITE" id="PS00135">
    <property type="entry name" value="TRYPSIN_SER"/>
    <property type="match status" value="1"/>
</dbReference>
<dbReference type="InterPro" id="IPR009003">
    <property type="entry name" value="Peptidase_S1_PA"/>
</dbReference>
<evidence type="ECO:0000256" key="2">
    <source>
        <dbReference type="ARBA" id="ARBA00024195"/>
    </source>
</evidence>
<gene>
    <name evidence="5" type="primary">Ctrl_0</name>
    <name evidence="5" type="ORF">G6Z75_0003988</name>
</gene>
<keyword evidence="3" id="KW-0720">Serine protease</keyword>
<accession>A0A836EPG0</accession>
<dbReference type="EMBL" id="JAANHZ010000349">
    <property type="protein sequence ID" value="KAG5311701.1"/>
    <property type="molecule type" value="Genomic_DNA"/>
</dbReference>
<evidence type="ECO:0000256" key="3">
    <source>
        <dbReference type="RuleBase" id="RU363034"/>
    </source>
</evidence>
<reference evidence="5" key="1">
    <citation type="submission" date="2020-02" db="EMBL/GenBank/DDBJ databases">
        <title>Relaxed selection underlies rapid genomic changes in the transitions from sociality to social parasitism in ants.</title>
        <authorList>
            <person name="Bi X."/>
        </authorList>
    </citation>
    <scope>NUCLEOTIDE SEQUENCE</scope>
    <source>
        <strain evidence="5">BGI-DK2013a</strain>
        <tissue evidence="5">Whole body</tissue>
    </source>
</reference>
<dbReference type="InterPro" id="IPR018114">
    <property type="entry name" value="TRYPSIN_HIS"/>
</dbReference>
<dbReference type="PROSITE" id="PS00134">
    <property type="entry name" value="TRYPSIN_HIS"/>
    <property type="match status" value="1"/>
</dbReference>
<keyword evidence="3 5" id="KW-0645">Protease</keyword>
<dbReference type="InterPro" id="IPR001254">
    <property type="entry name" value="Trypsin_dom"/>
</dbReference>
<dbReference type="PRINTS" id="PR00722">
    <property type="entry name" value="CHYMOTRYPSIN"/>
</dbReference>